<protein>
    <submittedName>
        <fullName evidence="1">Uncharacterized protein</fullName>
    </submittedName>
</protein>
<accession>A0AAV1AD27</accession>
<reference evidence="1 2" key="1">
    <citation type="submission" date="2023-01" db="EMBL/GenBank/DDBJ databases">
        <authorList>
            <person name="Kreplak J."/>
        </authorList>
    </citation>
    <scope>NUCLEOTIDE SEQUENCE [LARGE SCALE GENOMIC DNA]</scope>
</reference>
<evidence type="ECO:0000313" key="1">
    <source>
        <dbReference type="EMBL" id="CAI8608171.1"/>
    </source>
</evidence>
<dbReference type="AlphaFoldDB" id="A0AAV1AD27"/>
<proteinExistence type="predicted"/>
<sequence>MLTNGGCGQYRSSQFKDGDLNPEEPSPFLFSKPMTLLFFQSTYPIPKKVLPLGSISPKRRYKALRIDPRKVINSRKPVQSLIQIDCPFFLCGFLCSAPTPGRGIPFALARFHSKADAALLTE</sequence>
<keyword evidence="2" id="KW-1185">Reference proteome</keyword>
<name>A0AAV1AD27_VICFA</name>
<organism evidence="1 2">
    <name type="scientific">Vicia faba</name>
    <name type="common">Broad bean</name>
    <name type="synonym">Faba vulgaris</name>
    <dbReference type="NCBI Taxonomy" id="3906"/>
    <lineage>
        <taxon>Eukaryota</taxon>
        <taxon>Viridiplantae</taxon>
        <taxon>Streptophyta</taxon>
        <taxon>Embryophyta</taxon>
        <taxon>Tracheophyta</taxon>
        <taxon>Spermatophyta</taxon>
        <taxon>Magnoliopsida</taxon>
        <taxon>eudicotyledons</taxon>
        <taxon>Gunneridae</taxon>
        <taxon>Pentapetalae</taxon>
        <taxon>rosids</taxon>
        <taxon>fabids</taxon>
        <taxon>Fabales</taxon>
        <taxon>Fabaceae</taxon>
        <taxon>Papilionoideae</taxon>
        <taxon>50 kb inversion clade</taxon>
        <taxon>NPAAA clade</taxon>
        <taxon>Hologalegina</taxon>
        <taxon>IRL clade</taxon>
        <taxon>Fabeae</taxon>
        <taxon>Vicia</taxon>
    </lineage>
</organism>
<evidence type="ECO:0000313" key="2">
    <source>
        <dbReference type="Proteomes" id="UP001157006"/>
    </source>
</evidence>
<dbReference type="Proteomes" id="UP001157006">
    <property type="component" value="Chromosome 4"/>
</dbReference>
<gene>
    <name evidence="1" type="ORF">VFH_IV071520</name>
</gene>
<dbReference type="EMBL" id="OX451739">
    <property type="protein sequence ID" value="CAI8608171.1"/>
    <property type="molecule type" value="Genomic_DNA"/>
</dbReference>